<feature type="compositionally biased region" description="Polar residues" evidence="1">
    <location>
        <begin position="228"/>
        <end position="241"/>
    </location>
</feature>
<comment type="caution">
    <text evidence="2">The sequence shown here is derived from an EMBL/GenBank/DDBJ whole genome shotgun (WGS) entry which is preliminary data.</text>
</comment>
<feature type="compositionally biased region" description="Polar residues" evidence="1">
    <location>
        <begin position="367"/>
        <end position="380"/>
    </location>
</feature>
<feature type="region of interest" description="Disordered" evidence="1">
    <location>
        <begin position="1"/>
        <end position="53"/>
    </location>
</feature>
<feature type="compositionally biased region" description="Basic and acidic residues" evidence="1">
    <location>
        <begin position="404"/>
        <end position="413"/>
    </location>
</feature>
<evidence type="ECO:0000313" key="2">
    <source>
        <dbReference type="EMBL" id="KAJ3474921.1"/>
    </source>
</evidence>
<dbReference type="AlphaFoldDB" id="A0AAD5US21"/>
<feature type="compositionally biased region" description="Low complexity" evidence="1">
    <location>
        <begin position="158"/>
        <end position="178"/>
    </location>
</feature>
<organism evidence="2 3">
    <name type="scientific">Meripilus lineatus</name>
    <dbReference type="NCBI Taxonomy" id="2056292"/>
    <lineage>
        <taxon>Eukaryota</taxon>
        <taxon>Fungi</taxon>
        <taxon>Dikarya</taxon>
        <taxon>Basidiomycota</taxon>
        <taxon>Agaricomycotina</taxon>
        <taxon>Agaricomycetes</taxon>
        <taxon>Polyporales</taxon>
        <taxon>Meripilaceae</taxon>
        <taxon>Meripilus</taxon>
    </lineage>
</organism>
<feature type="region of interest" description="Disordered" evidence="1">
    <location>
        <begin position="462"/>
        <end position="519"/>
    </location>
</feature>
<dbReference type="EMBL" id="JANAWD010000954">
    <property type="protein sequence ID" value="KAJ3474921.1"/>
    <property type="molecule type" value="Genomic_DNA"/>
</dbReference>
<feature type="region of interest" description="Disordered" evidence="1">
    <location>
        <begin position="393"/>
        <end position="448"/>
    </location>
</feature>
<feature type="region of interest" description="Disordered" evidence="1">
    <location>
        <begin position="360"/>
        <end position="380"/>
    </location>
</feature>
<feature type="compositionally biased region" description="Polar residues" evidence="1">
    <location>
        <begin position="414"/>
        <end position="425"/>
    </location>
</feature>
<feature type="compositionally biased region" description="Low complexity" evidence="1">
    <location>
        <begin position="246"/>
        <end position="258"/>
    </location>
</feature>
<gene>
    <name evidence="2" type="ORF">NLI96_g12175</name>
</gene>
<feature type="compositionally biased region" description="Low complexity" evidence="1">
    <location>
        <begin position="463"/>
        <end position="478"/>
    </location>
</feature>
<feature type="region of interest" description="Disordered" evidence="1">
    <location>
        <begin position="304"/>
        <end position="346"/>
    </location>
</feature>
<protein>
    <submittedName>
        <fullName evidence="2">Uncharacterized protein</fullName>
    </submittedName>
</protein>
<reference evidence="2" key="1">
    <citation type="submission" date="2022-07" db="EMBL/GenBank/DDBJ databases">
        <title>Genome Sequence of Physisporinus lineatus.</title>
        <authorList>
            <person name="Buettner E."/>
        </authorList>
    </citation>
    <scope>NUCLEOTIDE SEQUENCE</scope>
    <source>
        <strain evidence="2">VT162</strain>
    </source>
</reference>
<name>A0AAD5US21_9APHY</name>
<keyword evidence="3" id="KW-1185">Reference proteome</keyword>
<feature type="compositionally biased region" description="Polar residues" evidence="1">
    <location>
        <begin position="264"/>
        <end position="273"/>
    </location>
</feature>
<proteinExistence type="predicted"/>
<evidence type="ECO:0000256" key="1">
    <source>
        <dbReference type="SAM" id="MobiDB-lite"/>
    </source>
</evidence>
<accession>A0AAD5US21</accession>
<evidence type="ECO:0000313" key="3">
    <source>
        <dbReference type="Proteomes" id="UP001212997"/>
    </source>
</evidence>
<feature type="region of interest" description="Disordered" evidence="1">
    <location>
        <begin position="116"/>
        <end position="197"/>
    </location>
</feature>
<feature type="region of interest" description="Disordered" evidence="1">
    <location>
        <begin position="211"/>
        <end position="273"/>
    </location>
</feature>
<sequence>MELANIGPRKLSRGKSMQQGARSFLSRKSVKRSETLNQPQHPPPSNNNSIINHSPSLKLKNQASFDDYSPLHHQRPLLTMRSIIPDPLSELPTWYKTHEVAFNNAAQYRARYPMHNPVGPRRYRNHHLAPPSTEKRPPSFFSPSFPPMAATASQENKLPGPSRTPSGSPLPTPTSSQTRIHDIRGRTRKISQTAHDGVDLLDGTDPWGTNWHHQSPYDVGHNHDRVSPENSEPPTATSSVSRPRRMSMTTSASAGAGASRHRTVTPSPLSQSTSAVHLAVDPPAPHLLPRRLSKTRKPFRGLFGGSFDSSHASSKTDTEHSTLKRGASVGPSIPSSASVTSDKKHKRGSFMGRLVKRFSVMRKPDSSRASMTGSHDNSNHTVSLRASVDMHAAIPSSTPSPVKPDLHHVKSNETARPNRPVSTQVDAPPPPAVSPNGINHDDADSHSVSSIEANYSIGKLTIANPDDPSSSSVASPVGNPLPLPEPTITISSTSGESYDDGFPPPPTFTSFNHSICRPL</sequence>
<dbReference type="Proteomes" id="UP001212997">
    <property type="component" value="Unassembled WGS sequence"/>
</dbReference>